<dbReference type="PANTHER" id="PTHR43780">
    <property type="entry name" value="1-AMINOCYCLOPROPANE-1-CARBOXYLATE DEAMINASE-RELATED"/>
    <property type="match status" value="1"/>
</dbReference>
<dbReference type="InterPro" id="IPR036052">
    <property type="entry name" value="TrpB-like_PALP_sf"/>
</dbReference>
<evidence type="ECO:0000313" key="7">
    <source>
        <dbReference type="EMBL" id="QEC58219.1"/>
    </source>
</evidence>
<dbReference type="InterPro" id="IPR027278">
    <property type="entry name" value="ACCD_DCysDesulf"/>
</dbReference>
<dbReference type="PANTHER" id="PTHR43780:SF2">
    <property type="entry name" value="1-AMINOCYCLOPROPANE-1-CARBOXYLATE DEAMINASE-RELATED"/>
    <property type="match status" value="1"/>
</dbReference>
<dbReference type="AlphaFoldDB" id="A0A5B8UPQ0"/>
<evidence type="ECO:0000256" key="5">
    <source>
        <dbReference type="PIRSR" id="PIRSR006278-2"/>
    </source>
</evidence>
<dbReference type="PIRSF" id="PIRSF006278">
    <property type="entry name" value="ACCD_DCysDesulf"/>
    <property type="match status" value="1"/>
</dbReference>
<feature type="domain" description="Tryptophan synthase beta chain-like PALP" evidence="6">
    <location>
        <begin position="26"/>
        <end position="283"/>
    </location>
</feature>
<proteinExistence type="inferred from homology"/>
<dbReference type="InterPro" id="IPR001926">
    <property type="entry name" value="TrpB-like_PALP"/>
</dbReference>
<evidence type="ECO:0000256" key="4">
    <source>
        <dbReference type="PIRSR" id="PIRSR006278-1"/>
    </source>
</evidence>
<dbReference type="KEGG" id="fgg:FSB75_20690"/>
<protein>
    <submittedName>
        <fullName evidence="7">1-aminocyclopropane-1-carboxylate deaminase/D-cysteine desulfhydrase</fullName>
    </submittedName>
</protein>
<evidence type="ECO:0000256" key="1">
    <source>
        <dbReference type="ARBA" id="ARBA00001933"/>
    </source>
</evidence>
<keyword evidence="8" id="KW-1185">Reference proteome</keyword>
<reference evidence="7 8" key="1">
    <citation type="journal article" date="2015" name="Int. J. Syst. Evol. Microbiol.">
        <title>Flavisolibacter ginsenosidimutans sp. nov., with ginsenoside-converting activity isolated from soil used for cultivating ginseng.</title>
        <authorList>
            <person name="Zhao Y."/>
            <person name="Liu Q."/>
            <person name="Kang M.S."/>
            <person name="Jin F."/>
            <person name="Yu H."/>
            <person name="Im W.T."/>
        </authorList>
    </citation>
    <scope>NUCLEOTIDE SEQUENCE [LARGE SCALE GENOMIC DNA]</scope>
    <source>
        <strain evidence="7 8">Gsoil 636</strain>
    </source>
</reference>
<dbReference type="OrthoDB" id="9801249at2"/>
<accession>A0A5B8UPQ0</accession>
<evidence type="ECO:0000313" key="8">
    <source>
        <dbReference type="Proteomes" id="UP000321204"/>
    </source>
</evidence>
<organism evidence="7 8">
    <name type="scientific">Flavisolibacter ginsenosidimutans</name>
    <dbReference type="NCBI Taxonomy" id="661481"/>
    <lineage>
        <taxon>Bacteria</taxon>
        <taxon>Pseudomonadati</taxon>
        <taxon>Bacteroidota</taxon>
        <taxon>Chitinophagia</taxon>
        <taxon>Chitinophagales</taxon>
        <taxon>Chitinophagaceae</taxon>
        <taxon>Flavisolibacter</taxon>
    </lineage>
</organism>
<keyword evidence="3 5" id="KW-0663">Pyridoxal phosphate</keyword>
<dbReference type="Gene3D" id="3.40.50.1100">
    <property type="match status" value="2"/>
</dbReference>
<dbReference type="GO" id="GO:0019148">
    <property type="term" value="F:D-cysteine desulfhydrase activity"/>
    <property type="evidence" value="ECO:0007669"/>
    <property type="project" value="TreeGrafter"/>
</dbReference>
<dbReference type="Pfam" id="PF00291">
    <property type="entry name" value="PALP"/>
    <property type="match status" value="1"/>
</dbReference>
<comment type="cofactor">
    <cofactor evidence="1">
        <name>pyridoxal 5'-phosphate</name>
        <dbReference type="ChEBI" id="CHEBI:597326"/>
    </cofactor>
</comment>
<feature type="active site" description="Nucleophile" evidence="4">
    <location>
        <position position="66"/>
    </location>
</feature>
<evidence type="ECO:0000259" key="6">
    <source>
        <dbReference type="Pfam" id="PF00291"/>
    </source>
</evidence>
<name>A0A5B8UPQ0_9BACT</name>
<dbReference type="Proteomes" id="UP000321204">
    <property type="component" value="Chromosome"/>
</dbReference>
<evidence type="ECO:0000256" key="3">
    <source>
        <dbReference type="ARBA" id="ARBA00022898"/>
    </source>
</evidence>
<dbReference type="SUPFAM" id="SSF53686">
    <property type="entry name" value="Tryptophan synthase beta subunit-like PLP-dependent enzymes"/>
    <property type="match status" value="1"/>
</dbReference>
<dbReference type="RefSeq" id="WP_146791351.1">
    <property type="nucleotide sequence ID" value="NZ_BAABIO010000003.1"/>
</dbReference>
<feature type="modified residue" description="N6-(pyridoxal phosphate)lysine" evidence="5">
    <location>
        <position position="39"/>
    </location>
</feature>
<comment type="similarity">
    <text evidence="2">Belongs to the ACC deaminase/D-cysteine desulfhydrase family.</text>
</comment>
<dbReference type="EMBL" id="CP042433">
    <property type="protein sequence ID" value="QEC58219.1"/>
    <property type="molecule type" value="Genomic_DNA"/>
</dbReference>
<evidence type="ECO:0000256" key="2">
    <source>
        <dbReference type="ARBA" id="ARBA00008639"/>
    </source>
</evidence>
<gene>
    <name evidence="7" type="ORF">FSB75_20690</name>
</gene>
<sequence>MSSLFVQPRVDSISSFYSFPQTIDVLRLDLLHPVVSGNKWFKLKEYIKAAKAEAKTTLLTFGGAYSNHIVATAAATHFIGLKSIGIIRGEEPKMPSHTLLAAKNYGMQLYFVSREEYRNKSVPRQVFAEHDAESIYTLPEGGYGALGVQGASDILYQNETNFYTHILCAVGTGTTLAGLIKASLPQQKVIGVPVLKNAFSLQQEIQNLLTQEKQDAFELLWDYHFGGYAKYTADLLNFMNEFYGQTNIPTDLVYTGKAFFAAFNLLKKACFPPGSRLLLIHTGGLQGNASLKKGTLIFD</sequence>